<dbReference type="GO" id="GO:0006096">
    <property type="term" value="P:glycolytic process"/>
    <property type="evidence" value="ECO:0007669"/>
    <property type="project" value="UniProtKB-UniRule"/>
</dbReference>
<feature type="binding site" evidence="9 13">
    <location>
        <position position="60"/>
    </location>
    <ligand>
        <name>Mn(2+)</name>
        <dbReference type="ChEBI" id="CHEBI:29035"/>
        <label>2</label>
    </ligand>
</feature>
<dbReference type="PIRSF" id="PIRSF001492">
    <property type="entry name" value="IPGAM"/>
    <property type="match status" value="1"/>
</dbReference>
<evidence type="ECO:0000256" key="3">
    <source>
        <dbReference type="ARBA" id="ARBA00004798"/>
    </source>
</evidence>
<evidence type="ECO:0000256" key="8">
    <source>
        <dbReference type="ARBA" id="ARBA00023235"/>
    </source>
</evidence>
<dbReference type="Pfam" id="PF06415">
    <property type="entry name" value="iPGM_N"/>
    <property type="match status" value="1"/>
</dbReference>
<dbReference type="NCBIfam" id="TIGR01307">
    <property type="entry name" value="pgm_bpd_ind"/>
    <property type="match status" value="1"/>
</dbReference>
<evidence type="ECO:0000256" key="1">
    <source>
        <dbReference type="ARBA" id="ARBA00000370"/>
    </source>
</evidence>
<keyword evidence="8 9" id="KW-0413">Isomerase</keyword>
<evidence type="ECO:0000256" key="7">
    <source>
        <dbReference type="ARBA" id="ARBA00023211"/>
    </source>
</evidence>
<dbReference type="EMBL" id="FLUP01000001">
    <property type="protein sequence ID" value="SBW07677.1"/>
    <property type="molecule type" value="Genomic_DNA"/>
</dbReference>
<dbReference type="InterPro" id="IPR036646">
    <property type="entry name" value="PGAM_B_sf"/>
</dbReference>
<dbReference type="CDD" id="cd16010">
    <property type="entry name" value="iPGM"/>
    <property type="match status" value="1"/>
</dbReference>
<dbReference type="InterPro" id="IPR006124">
    <property type="entry name" value="Metalloenzyme"/>
</dbReference>
<evidence type="ECO:0000256" key="6">
    <source>
        <dbReference type="ARBA" id="ARBA00023152"/>
    </source>
</evidence>
<protein>
    <recommendedName>
        <fullName evidence="9 10">2,3-bisphosphoglycerate-independent phosphoglycerate mutase</fullName>
        <shortName evidence="9">BPG-independent PGAM</shortName>
        <shortName evidence="9">Phosphoglyceromutase</shortName>
        <shortName evidence="9">iPGM</shortName>
        <ecNumber evidence="9 10">5.4.2.12</ecNumber>
    </recommendedName>
</protein>
<name>A0A212K7S3_9BACT</name>
<dbReference type="SUPFAM" id="SSF53649">
    <property type="entry name" value="Alkaline phosphatase-like"/>
    <property type="match status" value="1"/>
</dbReference>
<comment type="cofactor">
    <cofactor evidence="9">
        <name>Mn(2+)</name>
        <dbReference type="ChEBI" id="CHEBI:29035"/>
    </cofactor>
    <text evidence="9">Binds 2 manganese ions per subunit.</text>
</comment>
<feature type="binding site" evidence="9 12">
    <location>
        <begin position="150"/>
        <end position="151"/>
    </location>
    <ligand>
        <name>substrate</name>
    </ligand>
</feature>
<feature type="binding site" evidence="9 13">
    <location>
        <position position="456"/>
    </location>
    <ligand>
        <name>Mn(2+)</name>
        <dbReference type="ChEBI" id="CHEBI:29035"/>
        <label>1</label>
    </ligand>
</feature>
<dbReference type="InterPro" id="IPR017850">
    <property type="entry name" value="Alkaline_phosphatase_core_sf"/>
</dbReference>
<comment type="subunit">
    <text evidence="9">Monomer.</text>
</comment>
<feature type="binding site" evidence="9 13">
    <location>
        <position position="401"/>
    </location>
    <ligand>
        <name>Mn(2+)</name>
        <dbReference type="ChEBI" id="CHEBI:29035"/>
        <label>1</label>
    </ligand>
</feature>
<dbReference type="Pfam" id="PF01676">
    <property type="entry name" value="Metalloenzyme"/>
    <property type="match status" value="1"/>
</dbReference>
<dbReference type="AlphaFoldDB" id="A0A212K7S3"/>
<evidence type="ECO:0000256" key="13">
    <source>
        <dbReference type="PIRSR" id="PIRSR001492-3"/>
    </source>
</evidence>
<dbReference type="FunFam" id="3.40.1450.10:FF:000002">
    <property type="entry name" value="2,3-bisphosphoglycerate-independent phosphoglycerate mutase"/>
    <property type="match status" value="1"/>
</dbReference>
<comment type="pathway">
    <text evidence="3 9">Carbohydrate degradation; glycolysis; pyruvate from D-glyceraldehyde 3-phosphate: step 3/5.</text>
</comment>
<dbReference type="Gene3D" id="3.40.720.10">
    <property type="entry name" value="Alkaline Phosphatase, subunit A"/>
    <property type="match status" value="1"/>
</dbReference>
<keyword evidence="5 9" id="KW-0479">Metal-binding</keyword>
<feature type="binding site" evidence="9 12">
    <location>
        <position position="182"/>
    </location>
    <ligand>
        <name>substrate</name>
    </ligand>
</feature>
<feature type="binding site" evidence="9 13">
    <location>
        <position position="10"/>
    </location>
    <ligand>
        <name>Mn(2+)</name>
        <dbReference type="ChEBI" id="CHEBI:29035"/>
        <label>2</label>
    </ligand>
</feature>
<proteinExistence type="inferred from homology"/>
<reference evidence="16" key="1">
    <citation type="submission" date="2016-04" db="EMBL/GenBank/DDBJ databases">
        <authorList>
            <person name="Evans L.H."/>
            <person name="Alamgir A."/>
            <person name="Owens N."/>
            <person name="Weber N.D."/>
            <person name="Virtaneva K."/>
            <person name="Barbian K."/>
            <person name="Babar A."/>
            <person name="Rosenke K."/>
        </authorList>
    </citation>
    <scope>NUCLEOTIDE SEQUENCE</scope>
    <source>
        <strain evidence="16">92-2</strain>
    </source>
</reference>
<evidence type="ECO:0000256" key="4">
    <source>
        <dbReference type="ARBA" id="ARBA00008819"/>
    </source>
</evidence>
<evidence type="ECO:0000256" key="11">
    <source>
        <dbReference type="PIRSR" id="PIRSR001492-1"/>
    </source>
</evidence>
<comment type="similarity">
    <text evidence="4 9">Belongs to the BPG-independent phosphoglycerate mutase family.</text>
</comment>
<feature type="binding site" evidence="9 13">
    <location>
        <position position="397"/>
    </location>
    <ligand>
        <name>Mn(2+)</name>
        <dbReference type="ChEBI" id="CHEBI:29035"/>
        <label>1</label>
    </ligand>
</feature>
<feature type="binding site" evidence="9 12">
    <location>
        <begin position="255"/>
        <end position="258"/>
    </location>
    <ligand>
        <name>substrate</name>
    </ligand>
</feature>
<feature type="domain" description="Metalloenzyme" evidence="14">
    <location>
        <begin position="3"/>
        <end position="493"/>
    </location>
</feature>
<dbReference type="GO" id="GO:0004619">
    <property type="term" value="F:phosphoglycerate mutase activity"/>
    <property type="evidence" value="ECO:0007669"/>
    <property type="project" value="UniProtKB-UniRule"/>
</dbReference>
<dbReference type="InterPro" id="IPR005995">
    <property type="entry name" value="Pgm_bpd_ind"/>
</dbReference>
<accession>A0A212K7S3</accession>
<evidence type="ECO:0000256" key="9">
    <source>
        <dbReference type="HAMAP-Rule" id="MF_01038"/>
    </source>
</evidence>
<feature type="binding site" evidence="9 12">
    <location>
        <position position="188"/>
    </location>
    <ligand>
        <name>substrate</name>
    </ligand>
</feature>
<organism evidence="16">
    <name type="scientific">uncultured Desulfovibrio sp</name>
    <dbReference type="NCBI Taxonomy" id="167968"/>
    <lineage>
        <taxon>Bacteria</taxon>
        <taxon>Pseudomonadati</taxon>
        <taxon>Thermodesulfobacteriota</taxon>
        <taxon>Desulfovibrionia</taxon>
        <taxon>Desulfovibrionales</taxon>
        <taxon>Desulfovibrionaceae</taxon>
        <taxon>Desulfovibrio</taxon>
        <taxon>environmental samples</taxon>
    </lineage>
</organism>
<dbReference type="PANTHER" id="PTHR31637:SF0">
    <property type="entry name" value="2,3-BISPHOSPHOGLYCERATE-INDEPENDENT PHOSPHOGLYCERATE MUTASE"/>
    <property type="match status" value="1"/>
</dbReference>
<evidence type="ECO:0000259" key="15">
    <source>
        <dbReference type="Pfam" id="PF06415"/>
    </source>
</evidence>
<evidence type="ECO:0000256" key="5">
    <source>
        <dbReference type="ARBA" id="ARBA00022723"/>
    </source>
</evidence>
<comment type="function">
    <text evidence="2 9">Catalyzes the interconversion of 2-phosphoglycerate and 3-phosphoglycerate.</text>
</comment>
<dbReference type="GO" id="GO:0006007">
    <property type="term" value="P:glucose catabolic process"/>
    <property type="evidence" value="ECO:0007669"/>
    <property type="project" value="InterPro"/>
</dbReference>
<gene>
    <name evidence="9 16" type="primary">gpmI</name>
    <name evidence="16" type="ORF">KM92DES2_12366</name>
</gene>
<evidence type="ECO:0000313" key="16">
    <source>
        <dbReference type="EMBL" id="SBW07677.1"/>
    </source>
</evidence>
<feature type="domain" description="BPG-independent PGAM N-terminal" evidence="15">
    <location>
        <begin position="80"/>
        <end position="292"/>
    </location>
</feature>
<dbReference type="SUPFAM" id="SSF64158">
    <property type="entry name" value="2,3-Bisphosphoglycerate-independent phosphoglycerate mutase, substrate-binding domain"/>
    <property type="match status" value="1"/>
</dbReference>
<feature type="binding site" evidence="9 13">
    <location>
        <position position="438"/>
    </location>
    <ligand>
        <name>Mn(2+)</name>
        <dbReference type="ChEBI" id="CHEBI:29035"/>
        <label>2</label>
    </ligand>
</feature>
<sequence length="516" mass="55270">MTPTLLLILDGWGIAEPGPGNAPYIAATPNMDALVARCPHSQLAASGRDVGLPRGYMGNSEVGHLNIGAGRVVYQDMTRIDVALEDGSFAANPVLNGLLESIRKSGGKLHLAGLLSDGGVHSHIHHLEALCGMAHKAGVPVRIHCLMDGRDRDPHSGVDFMRALQKSIEGQPKTRVASMVGRFFAMDRDKHWERLAEAWEVIVHGIPATTLAPVAAIEASYAAGITDEFIKPLCFAVGDDAGMADGDGLFLFNFRADRMRQFTQAFIQPGFDGFDRGRVPALAGVASMTAYESSFNIPVAFPKEAVSMGLGEVVSRQGLKQLRLAETEKYAHVTYFFNGGLEEPFAGEDRILVPSPREVKTYDQKPSMSAVEVTDKFVEAWNSGVYDLVVCNLANGDMVGHTGILQAAVNACEVVDACLGRMVAAVEARKGRMIVIADHGNCEKMLTPEGQPHTAHTTNPVPCILLEPDGKVRTLADGRLADVATTILGLWGMPPSELMTGRNLAAPQNEGEASRG</sequence>
<feature type="active site" description="Phosphoserine intermediate" evidence="9 11">
    <location>
        <position position="60"/>
    </location>
</feature>
<evidence type="ECO:0000256" key="10">
    <source>
        <dbReference type="NCBIfam" id="TIGR01307"/>
    </source>
</evidence>
<feature type="binding site" evidence="9 12">
    <location>
        <position position="121"/>
    </location>
    <ligand>
        <name>substrate</name>
    </ligand>
</feature>
<dbReference type="UniPathway" id="UPA00109">
    <property type="reaction ID" value="UER00186"/>
</dbReference>
<dbReference type="HAMAP" id="MF_01038">
    <property type="entry name" value="GpmI"/>
    <property type="match status" value="1"/>
</dbReference>
<keyword evidence="6 9" id="KW-0324">Glycolysis</keyword>
<feature type="binding site" evidence="9 13">
    <location>
        <position position="439"/>
    </location>
    <ligand>
        <name>Mn(2+)</name>
        <dbReference type="ChEBI" id="CHEBI:29035"/>
        <label>2</label>
    </ligand>
</feature>
<evidence type="ECO:0000259" key="14">
    <source>
        <dbReference type="Pfam" id="PF01676"/>
    </source>
</evidence>
<dbReference type="GO" id="GO:0030145">
    <property type="term" value="F:manganese ion binding"/>
    <property type="evidence" value="ECO:0007669"/>
    <property type="project" value="UniProtKB-UniRule"/>
</dbReference>
<dbReference type="Gene3D" id="3.40.1450.10">
    <property type="entry name" value="BPG-independent phosphoglycerate mutase, domain B"/>
    <property type="match status" value="1"/>
</dbReference>
<dbReference type="PANTHER" id="PTHR31637">
    <property type="entry name" value="2,3-BISPHOSPHOGLYCERATE-INDEPENDENT PHOSPHOGLYCERATE MUTASE"/>
    <property type="match status" value="1"/>
</dbReference>
<dbReference type="InterPro" id="IPR011258">
    <property type="entry name" value="BPG-indep_PGM_N"/>
</dbReference>
<dbReference type="EC" id="5.4.2.12" evidence="9 10"/>
<comment type="catalytic activity">
    <reaction evidence="1 9">
        <text>(2R)-2-phosphoglycerate = (2R)-3-phosphoglycerate</text>
        <dbReference type="Rhea" id="RHEA:15901"/>
        <dbReference type="ChEBI" id="CHEBI:58272"/>
        <dbReference type="ChEBI" id="CHEBI:58289"/>
        <dbReference type="EC" id="5.4.2.12"/>
    </reaction>
</comment>
<feature type="binding site" evidence="9 12">
    <location>
        <position position="329"/>
    </location>
    <ligand>
        <name>substrate</name>
    </ligand>
</feature>
<keyword evidence="7 9" id="KW-0464">Manganese</keyword>
<dbReference type="GO" id="GO:0005829">
    <property type="term" value="C:cytosol"/>
    <property type="evidence" value="ECO:0007669"/>
    <property type="project" value="TreeGrafter"/>
</dbReference>
<evidence type="ECO:0000256" key="2">
    <source>
        <dbReference type="ARBA" id="ARBA00002315"/>
    </source>
</evidence>
<evidence type="ECO:0000256" key="12">
    <source>
        <dbReference type="PIRSR" id="PIRSR001492-2"/>
    </source>
</evidence>